<evidence type="ECO:0000313" key="1">
    <source>
        <dbReference type="EMBL" id="MZQ87310.1"/>
    </source>
</evidence>
<dbReference type="GO" id="GO:0016301">
    <property type="term" value="F:kinase activity"/>
    <property type="evidence" value="ECO:0007669"/>
    <property type="project" value="UniProtKB-KW"/>
</dbReference>
<keyword evidence="2" id="KW-1185">Reference proteome</keyword>
<dbReference type="InterPro" id="IPR038080">
    <property type="entry name" value="KapB_sf"/>
</dbReference>
<dbReference type="Gene3D" id="2.30.30.430">
    <property type="entry name" value="Kinase associated protein B domain"/>
    <property type="match status" value="1"/>
</dbReference>
<gene>
    <name evidence="1" type="ORF">GQF01_34855</name>
</gene>
<dbReference type="Proteomes" id="UP000481087">
    <property type="component" value="Unassembled WGS sequence"/>
</dbReference>
<comment type="caution">
    <text evidence="1">The sequence shown here is derived from an EMBL/GenBank/DDBJ whole genome shotgun (WGS) entry which is preliminary data.</text>
</comment>
<protein>
    <submittedName>
        <fullName evidence="1">Kinase</fullName>
    </submittedName>
</protein>
<name>A0A6L8VDK4_9BACL</name>
<keyword evidence="1" id="KW-0808">Transferase</keyword>
<dbReference type="AlphaFoldDB" id="A0A6L8VDK4"/>
<dbReference type="SUPFAM" id="SSF141251">
    <property type="entry name" value="Kinase-associated protein B-like"/>
    <property type="match status" value="1"/>
</dbReference>
<sequence>MRRMSNFQIGDHVIAEYKTGVYYGEVVEMSSTMKAAVRILAVKEHPTQGDLHNPMDPSVAFFHQRRALSFQEIALMPISTIRSYAGVIPEYQVSLERALMAQISKLSEMEAWARRSLQELSQLQKEYFPKTT</sequence>
<reference evidence="1 2" key="1">
    <citation type="submission" date="2019-12" db="EMBL/GenBank/DDBJ databases">
        <title>Paenibacillus sp. nov. sp. isolated from soil.</title>
        <authorList>
            <person name="Kim J."/>
            <person name="Jeong S.E."/>
            <person name="Jung H.S."/>
            <person name="Jeon C.O."/>
        </authorList>
    </citation>
    <scope>NUCLEOTIDE SEQUENCE [LARGE SCALE GENOMIC DNA]</scope>
    <source>
        <strain evidence="1 2">5J-6</strain>
    </source>
</reference>
<keyword evidence="1" id="KW-0418">Kinase</keyword>
<dbReference type="InterPro" id="IPR014916">
    <property type="entry name" value="KapB"/>
</dbReference>
<accession>A0A6L8VDK4</accession>
<proteinExistence type="predicted"/>
<dbReference type="Pfam" id="PF08810">
    <property type="entry name" value="KapB"/>
    <property type="match status" value="1"/>
</dbReference>
<dbReference type="EMBL" id="WTUZ01000040">
    <property type="protein sequence ID" value="MZQ87310.1"/>
    <property type="molecule type" value="Genomic_DNA"/>
</dbReference>
<organism evidence="1 2">
    <name type="scientific">Paenibacillus silvestris</name>
    <dbReference type="NCBI Taxonomy" id="2606219"/>
    <lineage>
        <taxon>Bacteria</taxon>
        <taxon>Bacillati</taxon>
        <taxon>Bacillota</taxon>
        <taxon>Bacilli</taxon>
        <taxon>Bacillales</taxon>
        <taxon>Paenibacillaceae</taxon>
        <taxon>Paenibacillus</taxon>
    </lineage>
</organism>
<evidence type="ECO:0000313" key="2">
    <source>
        <dbReference type="Proteomes" id="UP000481087"/>
    </source>
</evidence>
<dbReference type="SMART" id="SM01298">
    <property type="entry name" value="KapB"/>
    <property type="match status" value="1"/>
</dbReference>